<feature type="transmembrane region" description="Helical" evidence="1">
    <location>
        <begin position="28"/>
        <end position="48"/>
    </location>
</feature>
<dbReference type="EMBL" id="KZ013651">
    <property type="protein sequence ID" value="PIO14146.1"/>
    <property type="molecule type" value="Genomic_DNA"/>
</dbReference>
<dbReference type="OrthoDB" id="9310300at2759"/>
<organism evidence="2 3">
    <name type="scientific">Aquarana catesbeiana</name>
    <name type="common">American bullfrog</name>
    <name type="synonym">Rana catesbeiana</name>
    <dbReference type="NCBI Taxonomy" id="8400"/>
    <lineage>
        <taxon>Eukaryota</taxon>
        <taxon>Metazoa</taxon>
        <taxon>Chordata</taxon>
        <taxon>Craniata</taxon>
        <taxon>Vertebrata</taxon>
        <taxon>Euteleostomi</taxon>
        <taxon>Amphibia</taxon>
        <taxon>Batrachia</taxon>
        <taxon>Anura</taxon>
        <taxon>Neobatrachia</taxon>
        <taxon>Ranoidea</taxon>
        <taxon>Ranidae</taxon>
        <taxon>Aquarana</taxon>
    </lineage>
</organism>
<dbReference type="AlphaFoldDB" id="A0A2G9QEZ1"/>
<feature type="non-terminal residue" evidence="2">
    <location>
        <position position="56"/>
    </location>
</feature>
<evidence type="ECO:0000313" key="3">
    <source>
        <dbReference type="Proteomes" id="UP000228934"/>
    </source>
</evidence>
<reference evidence="3" key="1">
    <citation type="journal article" date="2017" name="Nat. Commun.">
        <title>The North American bullfrog draft genome provides insight into hormonal regulation of long noncoding RNA.</title>
        <authorList>
            <person name="Hammond S.A."/>
            <person name="Warren R.L."/>
            <person name="Vandervalk B.P."/>
            <person name="Kucuk E."/>
            <person name="Khan H."/>
            <person name="Gibb E.A."/>
            <person name="Pandoh P."/>
            <person name="Kirk H."/>
            <person name="Zhao Y."/>
            <person name="Jones M."/>
            <person name="Mungall A.J."/>
            <person name="Coope R."/>
            <person name="Pleasance S."/>
            <person name="Moore R.A."/>
            <person name="Holt R.A."/>
            <person name="Round J.M."/>
            <person name="Ohora S."/>
            <person name="Walle B.V."/>
            <person name="Veldhoen N."/>
            <person name="Helbing C.C."/>
            <person name="Birol I."/>
        </authorList>
    </citation>
    <scope>NUCLEOTIDE SEQUENCE [LARGE SCALE GENOMIC DNA]</scope>
</reference>
<accession>A0A2G9QEZ1</accession>
<keyword evidence="1" id="KW-0472">Membrane</keyword>
<keyword evidence="3" id="KW-1185">Reference proteome</keyword>
<gene>
    <name evidence="2" type="ORF">AB205_0203110</name>
</gene>
<protein>
    <submittedName>
        <fullName evidence="2">Uncharacterized protein</fullName>
    </submittedName>
</protein>
<evidence type="ECO:0000256" key="1">
    <source>
        <dbReference type="SAM" id="Phobius"/>
    </source>
</evidence>
<proteinExistence type="predicted"/>
<keyword evidence="1" id="KW-1133">Transmembrane helix</keyword>
<name>A0A2G9QEZ1_AQUCT</name>
<keyword evidence="1" id="KW-0812">Transmembrane</keyword>
<evidence type="ECO:0000313" key="2">
    <source>
        <dbReference type="EMBL" id="PIO14146.1"/>
    </source>
</evidence>
<dbReference type="Proteomes" id="UP000228934">
    <property type="component" value="Unassembled WGS sequence"/>
</dbReference>
<sequence length="56" mass="6516">MRAYNSTERIRVRNDPVMPDYSDQRSYVIFYMGLACMIFASGLAPHFAMTSMQDMK</sequence>